<organism evidence="1 2">
    <name type="scientific">Cnuibacter physcomitrellae</name>
    <dbReference type="NCBI Taxonomy" id="1619308"/>
    <lineage>
        <taxon>Bacteria</taxon>
        <taxon>Bacillati</taxon>
        <taxon>Actinomycetota</taxon>
        <taxon>Actinomycetes</taxon>
        <taxon>Micrococcales</taxon>
        <taxon>Microbacteriaceae</taxon>
        <taxon>Cnuibacter</taxon>
    </lineage>
</organism>
<dbReference type="Proteomes" id="UP000192775">
    <property type="component" value="Chromosome"/>
</dbReference>
<keyword evidence="2" id="KW-1185">Reference proteome</keyword>
<name>A0A1X9LVV3_9MICO</name>
<dbReference type="InterPro" id="IPR016040">
    <property type="entry name" value="NAD(P)-bd_dom"/>
</dbReference>
<sequence length="217" mass="22583">MRIAIAGGHGKIALQTTKLLSASGHEVVGIVRNPDHAGDVEAAGGEALVFDLEASDSEALAHELSQREIDAVVFAAGAGPGSSADRKLTVDRDGAILLADAAWRADVKRYVLVSAMSADDYDPTSDDVFQVYLRAKSEADAAVRASELDWTIVRPGGLTDEPATGLVTLAASTGRGTIPRADVAWIVATLFTTDAAVRAQFEAISGSTPIAEALRDL</sequence>
<protein>
    <submittedName>
        <fullName evidence="1">NAD-dependent dehydratase</fullName>
    </submittedName>
</protein>
<dbReference type="InterPro" id="IPR036291">
    <property type="entry name" value="NAD(P)-bd_dom_sf"/>
</dbReference>
<gene>
    <name evidence="1" type="ORF">B5808_13730</name>
</gene>
<accession>A0A1X9LVV3</accession>
<dbReference type="KEGG" id="cphy:B5808_13730"/>
<dbReference type="AlphaFoldDB" id="A0A1X9LVV3"/>
<dbReference type="PANTHER" id="PTHR15020">
    <property type="entry name" value="FLAVIN REDUCTASE-RELATED"/>
    <property type="match status" value="1"/>
</dbReference>
<dbReference type="Gene3D" id="3.40.50.720">
    <property type="entry name" value="NAD(P)-binding Rossmann-like Domain"/>
    <property type="match status" value="1"/>
</dbReference>
<dbReference type="PANTHER" id="PTHR15020:SF50">
    <property type="entry name" value="UPF0659 PROTEIN YMR090W"/>
    <property type="match status" value="1"/>
</dbReference>
<proteinExistence type="predicted"/>
<dbReference type="Pfam" id="PF13460">
    <property type="entry name" value="NAD_binding_10"/>
    <property type="match status" value="1"/>
</dbReference>
<dbReference type="RefSeq" id="WP_085020298.1">
    <property type="nucleotide sequence ID" value="NZ_BMHD01000001.1"/>
</dbReference>
<evidence type="ECO:0000313" key="2">
    <source>
        <dbReference type="Proteomes" id="UP000192775"/>
    </source>
</evidence>
<evidence type="ECO:0000313" key="1">
    <source>
        <dbReference type="EMBL" id="ARJ06160.1"/>
    </source>
</evidence>
<dbReference type="SUPFAM" id="SSF51735">
    <property type="entry name" value="NAD(P)-binding Rossmann-fold domains"/>
    <property type="match status" value="1"/>
</dbReference>
<dbReference type="EMBL" id="CP020715">
    <property type="protein sequence ID" value="ARJ06160.1"/>
    <property type="molecule type" value="Genomic_DNA"/>
</dbReference>
<dbReference type="CDD" id="cd05243">
    <property type="entry name" value="SDR_a5"/>
    <property type="match status" value="1"/>
</dbReference>
<dbReference type="STRING" id="1619308.B5808_13730"/>
<reference evidence="1 2" key="1">
    <citation type="submission" date="2017-04" db="EMBL/GenBank/DDBJ databases">
        <authorList>
            <person name="Afonso C.L."/>
            <person name="Miller P.J."/>
            <person name="Scott M.A."/>
            <person name="Spackman E."/>
            <person name="Goraichik I."/>
            <person name="Dimitrov K.M."/>
            <person name="Suarez D.L."/>
            <person name="Swayne D.E."/>
        </authorList>
    </citation>
    <scope>NUCLEOTIDE SEQUENCE [LARGE SCALE GENOMIC DNA]</scope>
    <source>
        <strain evidence="2">XA(T)</strain>
    </source>
</reference>